<evidence type="ECO:0000259" key="8">
    <source>
        <dbReference type="PROSITE" id="PS51154"/>
    </source>
</evidence>
<feature type="domain" description="RNase H type-1" evidence="7">
    <location>
        <begin position="100"/>
        <end position="247"/>
    </location>
</feature>
<dbReference type="PANTHER" id="PTHR41694">
    <property type="entry name" value="ENDOGENOUS RETROVIRUS GROUP K MEMBER POL PROTEIN"/>
    <property type="match status" value="1"/>
</dbReference>
<dbReference type="Pfam" id="PF00075">
    <property type="entry name" value="RNase_H"/>
    <property type="match status" value="1"/>
</dbReference>
<keyword evidence="2" id="KW-0548">Nucleotidyltransferase</keyword>
<keyword evidence="10" id="KW-1185">Reference proteome</keyword>
<proteinExistence type="predicted"/>
<dbReference type="EMBL" id="CAUEEQ010065875">
    <property type="protein sequence ID" value="CAJ0965222.1"/>
    <property type="molecule type" value="Genomic_DNA"/>
</dbReference>
<evidence type="ECO:0000256" key="6">
    <source>
        <dbReference type="ARBA" id="ARBA00022918"/>
    </source>
</evidence>
<sequence>MIQEESNSYIQTYGQVETGQVAATRAGQLPCQYVIHAVGPRYDPTNIPRSQQLLTEAVHNAILYASYVPPGTMPQRTMAIPLISTAHLFIHQMSAKIHFQILIWVLYTDGSRYADEFGRFYTGYAVTTEDTVVHAAALPPSQSAQEAELQALSTACILAKDRRVNTYTDSQYAFGIAHDFGALWANRGFITTAETPVKNAEAVQTLMDSNQITYSGAIIKVKAHGPRNSPQTVGNAFADMQAKAAALLPVEPTIPTMVTTRSQRNQLQETLTLQEPDRRQTEVFCRSPLNDNAENVPKGSSEAVES</sequence>
<dbReference type="Gene3D" id="3.40.220.10">
    <property type="entry name" value="Leucine Aminopeptidase, subunit E, domain 1"/>
    <property type="match status" value="1"/>
</dbReference>
<evidence type="ECO:0000259" key="7">
    <source>
        <dbReference type="PROSITE" id="PS50879"/>
    </source>
</evidence>
<reference evidence="9" key="1">
    <citation type="submission" date="2023-07" db="EMBL/GenBank/DDBJ databases">
        <authorList>
            <person name="Stuckert A."/>
        </authorList>
    </citation>
    <scope>NUCLEOTIDE SEQUENCE</scope>
</reference>
<dbReference type="SUPFAM" id="SSF52949">
    <property type="entry name" value="Macro domain-like"/>
    <property type="match status" value="1"/>
</dbReference>
<evidence type="ECO:0008006" key="11">
    <source>
        <dbReference type="Google" id="ProtNLM"/>
    </source>
</evidence>
<evidence type="ECO:0000313" key="10">
    <source>
        <dbReference type="Proteomes" id="UP001176940"/>
    </source>
</evidence>
<gene>
    <name evidence="9" type="ORF">RIMI_LOCUS20060914</name>
</gene>
<dbReference type="InterPro" id="IPR043472">
    <property type="entry name" value="Macro_dom-like"/>
</dbReference>
<dbReference type="Pfam" id="PF01661">
    <property type="entry name" value="Macro"/>
    <property type="match status" value="1"/>
</dbReference>
<dbReference type="PANTHER" id="PTHR41694:SF5">
    <property type="entry name" value="RIBONUCLEASE H"/>
    <property type="match status" value="1"/>
</dbReference>
<dbReference type="Proteomes" id="UP001176940">
    <property type="component" value="Unassembled WGS sequence"/>
</dbReference>
<evidence type="ECO:0000256" key="5">
    <source>
        <dbReference type="ARBA" id="ARBA00022801"/>
    </source>
</evidence>
<dbReference type="SUPFAM" id="SSF53098">
    <property type="entry name" value="Ribonuclease H-like"/>
    <property type="match status" value="1"/>
</dbReference>
<dbReference type="InterPro" id="IPR012337">
    <property type="entry name" value="RNaseH-like_sf"/>
</dbReference>
<keyword evidence="4" id="KW-0255">Endonuclease</keyword>
<evidence type="ECO:0000256" key="1">
    <source>
        <dbReference type="ARBA" id="ARBA00022679"/>
    </source>
</evidence>
<dbReference type="PROSITE" id="PS50879">
    <property type="entry name" value="RNASE_H_1"/>
    <property type="match status" value="1"/>
</dbReference>
<dbReference type="InterPro" id="IPR002156">
    <property type="entry name" value="RNaseH_domain"/>
</dbReference>
<comment type="caution">
    <text evidence="9">The sequence shown here is derived from an EMBL/GenBank/DDBJ whole genome shotgun (WGS) entry which is preliminary data.</text>
</comment>
<evidence type="ECO:0000256" key="3">
    <source>
        <dbReference type="ARBA" id="ARBA00022722"/>
    </source>
</evidence>
<dbReference type="InterPro" id="IPR036397">
    <property type="entry name" value="RNaseH_sf"/>
</dbReference>
<keyword evidence="3" id="KW-0540">Nuclease</keyword>
<organism evidence="9 10">
    <name type="scientific">Ranitomeya imitator</name>
    <name type="common">mimic poison frog</name>
    <dbReference type="NCBI Taxonomy" id="111125"/>
    <lineage>
        <taxon>Eukaryota</taxon>
        <taxon>Metazoa</taxon>
        <taxon>Chordata</taxon>
        <taxon>Craniata</taxon>
        <taxon>Vertebrata</taxon>
        <taxon>Euteleostomi</taxon>
        <taxon>Amphibia</taxon>
        <taxon>Batrachia</taxon>
        <taxon>Anura</taxon>
        <taxon>Neobatrachia</taxon>
        <taxon>Hyloidea</taxon>
        <taxon>Dendrobatidae</taxon>
        <taxon>Dendrobatinae</taxon>
        <taxon>Ranitomeya</taxon>
    </lineage>
</organism>
<keyword evidence="6" id="KW-0695">RNA-directed DNA polymerase</keyword>
<feature type="domain" description="Macro" evidence="8">
    <location>
        <begin position="1"/>
        <end position="121"/>
    </location>
</feature>
<keyword evidence="5" id="KW-0378">Hydrolase</keyword>
<dbReference type="PROSITE" id="PS51154">
    <property type="entry name" value="MACRO"/>
    <property type="match status" value="1"/>
</dbReference>
<keyword evidence="1" id="KW-0808">Transferase</keyword>
<evidence type="ECO:0000256" key="2">
    <source>
        <dbReference type="ARBA" id="ARBA00022695"/>
    </source>
</evidence>
<name>A0ABN9MHP5_9NEOB</name>
<protein>
    <recommendedName>
        <fullName evidence="11">RNase H type-1 domain-containing protein</fullName>
    </recommendedName>
</protein>
<evidence type="ECO:0000313" key="9">
    <source>
        <dbReference type="EMBL" id="CAJ0965222.1"/>
    </source>
</evidence>
<evidence type="ECO:0000256" key="4">
    <source>
        <dbReference type="ARBA" id="ARBA00022759"/>
    </source>
</evidence>
<dbReference type="Gene3D" id="3.30.420.10">
    <property type="entry name" value="Ribonuclease H-like superfamily/Ribonuclease H"/>
    <property type="match status" value="1"/>
</dbReference>
<dbReference type="InterPro" id="IPR002589">
    <property type="entry name" value="Macro_dom"/>
</dbReference>
<accession>A0ABN9MHP5</accession>